<reference evidence="1" key="1">
    <citation type="submission" date="2021-02" db="EMBL/GenBank/DDBJ databases">
        <authorList>
            <person name="Bekaert M."/>
        </authorList>
    </citation>
    <scope>NUCLEOTIDE SEQUENCE</scope>
    <source>
        <strain evidence="1">IoA-00</strain>
    </source>
</reference>
<organism evidence="1 2">
    <name type="scientific">Lepeophtheirus salmonis</name>
    <name type="common">Salmon louse</name>
    <name type="synonym">Caligus salmonis</name>
    <dbReference type="NCBI Taxonomy" id="72036"/>
    <lineage>
        <taxon>Eukaryota</taxon>
        <taxon>Metazoa</taxon>
        <taxon>Ecdysozoa</taxon>
        <taxon>Arthropoda</taxon>
        <taxon>Crustacea</taxon>
        <taxon>Multicrustacea</taxon>
        <taxon>Hexanauplia</taxon>
        <taxon>Copepoda</taxon>
        <taxon>Siphonostomatoida</taxon>
        <taxon>Caligidae</taxon>
        <taxon>Lepeophtheirus</taxon>
    </lineage>
</organism>
<gene>
    <name evidence="1" type="ORF">LSAA_6060</name>
</gene>
<name>A0A7R8CQL3_LEPSM</name>
<sequence>MEDFHEEDQDELEYHITFPSPNNSTIGKSDIRYAPGSEPIVFLRGWGGCTLEALSKIMSILGGAKRQTSYFDWMMRNEENVGVPYLFMYSKDDKIVFFKDIECVIHTKTNMGCKT</sequence>
<dbReference type="EMBL" id="HG994594">
    <property type="protein sequence ID" value="CAF2862363.1"/>
    <property type="molecule type" value="Genomic_DNA"/>
</dbReference>
<keyword evidence="2" id="KW-1185">Reference proteome</keyword>
<evidence type="ECO:0000313" key="2">
    <source>
        <dbReference type="Proteomes" id="UP000675881"/>
    </source>
</evidence>
<dbReference type="AlphaFoldDB" id="A0A7R8CQL3"/>
<dbReference type="OrthoDB" id="77878at2759"/>
<dbReference type="Proteomes" id="UP000675881">
    <property type="component" value="Chromosome 15"/>
</dbReference>
<accession>A0A7R8CQL3</accession>
<evidence type="ECO:0000313" key="1">
    <source>
        <dbReference type="EMBL" id="CAF2862363.1"/>
    </source>
</evidence>
<protein>
    <submittedName>
        <fullName evidence="1">(salmon louse) hypothetical protein</fullName>
    </submittedName>
</protein>
<proteinExistence type="predicted"/>